<protein>
    <submittedName>
        <fullName evidence="1">Uncharacterized protein</fullName>
    </submittedName>
</protein>
<dbReference type="AlphaFoldDB" id="A0A3S9H8P7"/>
<dbReference type="RefSeq" id="WP_126108818.1">
    <property type="nucleotide sequence ID" value="NZ_CP034465.1"/>
</dbReference>
<reference evidence="2" key="1">
    <citation type="submission" date="2018-12" db="EMBL/GenBank/DDBJ databases">
        <title>Complete genome sequencing of Jeotgalibaca sp. H21T32.</title>
        <authorList>
            <person name="Bae J.-W."/>
            <person name="Lee S.-Y."/>
        </authorList>
    </citation>
    <scope>NUCLEOTIDE SEQUENCE [LARGE SCALE GENOMIC DNA]</scope>
    <source>
        <strain evidence="2">H21T32</strain>
    </source>
</reference>
<keyword evidence="2" id="KW-1185">Reference proteome</keyword>
<gene>
    <name evidence="1" type="ORF">EJN90_03055</name>
</gene>
<proteinExistence type="predicted"/>
<evidence type="ECO:0000313" key="2">
    <source>
        <dbReference type="Proteomes" id="UP000273326"/>
    </source>
</evidence>
<name>A0A3S9H8P7_9LACT</name>
<sequence>MKIHVEIMGFLKAKDSLKITCGICSVDGKEIEQNRLIEEFSRAFNPIGSLFLEFETAILNEMSYFDNK</sequence>
<evidence type="ECO:0000313" key="1">
    <source>
        <dbReference type="EMBL" id="AZP03728.1"/>
    </source>
</evidence>
<dbReference type="KEGG" id="jeh:EJN90_03055"/>
<accession>A0A3S9H8P7</accession>
<organism evidence="1 2">
    <name type="scientific">Jeotgalibaca ciconiae</name>
    <dbReference type="NCBI Taxonomy" id="2496265"/>
    <lineage>
        <taxon>Bacteria</taxon>
        <taxon>Bacillati</taxon>
        <taxon>Bacillota</taxon>
        <taxon>Bacilli</taxon>
        <taxon>Lactobacillales</taxon>
        <taxon>Carnobacteriaceae</taxon>
        <taxon>Jeotgalibaca</taxon>
    </lineage>
</organism>
<dbReference type="Proteomes" id="UP000273326">
    <property type="component" value="Chromosome"/>
</dbReference>
<dbReference type="EMBL" id="CP034465">
    <property type="protein sequence ID" value="AZP03728.1"/>
    <property type="molecule type" value="Genomic_DNA"/>
</dbReference>